<sequence length="381" mass="44994">MQNCYQGNRIPREYLHHQSDEQPAQSLGFVKELVDENKKLKQSLEEYELQSRECAELHKLAEESQERIKQIQEQYLKRADEINAMLAEKHKGEMMLVVDEKLEIERRLTDEIARLKARIQDLEKTNRELLAKLSSISESEEKLSLLQMQYDEEKRSNRDLKLENLTLNEEIERLQREGSGRQSSLDQINTLRHQNEALTLELQEVNQKNTELNYRIGRLEKQIQESAHEQDKNSLIENLKVKIVQMQKERGIATEKEQQQDKLIKHLYSEIDSLQQTLSKTENAKQKLNEEHQKLLQEYEKFKKQYMVDSQHKTFKDFVDLKRQLSAVKNENEDLKYIAKAHAVSSLPSLKESVSHTKDSSRRKRSGSFKTLKMHEAIRNK</sequence>
<feature type="region of interest" description="Disordered" evidence="2">
    <location>
        <begin position="348"/>
        <end position="381"/>
    </location>
</feature>
<organism evidence="3 4">
    <name type="scientific">Pinctada imbricata</name>
    <name type="common">Atlantic pearl-oyster</name>
    <name type="synonym">Pinctada martensii</name>
    <dbReference type="NCBI Taxonomy" id="66713"/>
    <lineage>
        <taxon>Eukaryota</taxon>
        <taxon>Metazoa</taxon>
        <taxon>Spiralia</taxon>
        <taxon>Lophotrochozoa</taxon>
        <taxon>Mollusca</taxon>
        <taxon>Bivalvia</taxon>
        <taxon>Autobranchia</taxon>
        <taxon>Pteriomorphia</taxon>
        <taxon>Pterioida</taxon>
        <taxon>Pterioidea</taxon>
        <taxon>Pteriidae</taxon>
        <taxon>Pinctada</taxon>
    </lineage>
</organism>
<dbReference type="AlphaFoldDB" id="A0AA89BP10"/>
<evidence type="ECO:0000313" key="3">
    <source>
        <dbReference type="EMBL" id="KAK3085917.1"/>
    </source>
</evidence>
<evidence type="ECO:0000256" key="2">
    <source>
        <dbReference type="SAM" id="MobiDB-lite"/>
    </source>
</evidence>
<accession>A0AA89BP10</accession>
<reference evidence="3" key="1">
    <citation type="submission" date="2019-08" db="EMBL/GenBank/DDBJ databases">
        <title>The improved chromosome-level genome for the pearl oyster Pinctada fucata martensii using PacBio sequencing and Hi-C.</title>
        <authorList>
            <person name="Zheng Z."/>
        </authorList>
    </citation>
    <scope>NUCLEOTIDE SEQUENCE</scope>
    <source>
        <strain evidence="3">ZZ-2019</strain>
        <tissue evidence="3">Adductor muscle</tissue>
    </source>
</reference>
<protein>
    <submittedName>
        <fullName evidence="3">Uncharacterized protein</fullName>
    </submittedName>
</protein>
<feature type="region of interest" description="Disordered" evidence="2">
    <location>
        <begin position="1"/>
        <end position="21"/>
    </location>
</feature>
<proteinExistence type="predicted"/>
<gene>
    <name evidence="3" type="ORF">FSP39_010575</name>
</gene>
<evidence type="ECO:0000256" key="1">
    <source>
        <dbReference type="SAM" id="Coils"/>
    </source>
</evidence>
<dbReference type="Proteomes" id="UP001186944">
    <property type="component" value="Unassembled WGS sequence"/>
</dbReference>
<comment type="caution">
    <text evidence="3">The sequence shown here is derived from an EMBL/GenBank/DDBJ whole genome shotgun (WGS) entry which is preliminary data.</text>
</comment>
<dbReference type="EMBL" id="VSWD01000012">
    <property type="protein sequence ID" value="KAK3085917.1"/>
    <property type="molecule type" value="Genomic_DNA"/>
</dbReference>
<keyword evidence="4" id="KW-1185">Reference proteome</keyword>
<keyword evidence="1" id="KW-0175">Coiled coil</keyword>
<evidence type="ECO:0000313" key="4">
    <source>
        <dbReference type="Proteomes" id="UP001186944"/>
    </source>
</evidence>
<feature type="compositionally biased region" description="Basic and acidic residues" evidence="2">
    <location>
        <begin position="10"/>
        <end position="20"/>
    </location>
</feature>
<name>A0AA89BP10_PINIB</name>
<feature type="coiled-coil region" evidence="1">
    <location>
        <begin position="30"/>
        <end position="305"/>
    </location>
</feature>